<dbReference type="InterPro" id="IPR009091">
    <property type="entry name" value="RCC1/BLIP-II"/>
</dbReference>
<feature type="compositionally biased region" description="Low complexity" evidence="4">
    <location>
        <begin position="457"/>
        <end position="502"/>
    </location>
</feature>
<dbReference type="GeneID" id="8245381"/>
<dbReference type="SUPFAM" id="SSF50985">
    <property type="entry name" value="RCC1/BLIP-II"/>
    <property type="match status" value="2"/>
</dbReference>
<dbReference type="PANTHER" id="PTHR45982:SF1">
    <property type="entry name" value="REGULATOR OF CHROMOSOME CONDENSATION"/>
    <property type="match status" value="1"/>
</dbReference>
<dbReference type="InterPro" id="IPR051553">
    <property type="entry name" value="Ran_GTPase-activating"/>
</dbReference>
<dbReference type="InterPro" id="IPR000408">
    <property type="entry name" value="Reg_chr_condens"/>
</dbReference>
<feature type="repeat" description="RCC1" evidence="3">
    <location>
        <begin position="299"/>
        <end position="352"/>
    </location>
</feature>
<dbReference type="Gene3D" id="2.130.10.30">
    <property type="entry name" value="Regulator of chromosome condensation 1/beta-lactamase-inhibitor protein II"/>
    <property type="match status" value="2"/>
</dbReference>
<name>C1EBA7_MICCC</name>
<feature type="repeat" description="RCC1" evidence="3">
    <location>
        <begin position="353"/>
        <end position="406"/>
    </location>
</feature>
<evidence type="ECO:0000313" key="7">
    <source>
        <dbReference type="Proteomes" id="UP000002009"/>
    </source>
</evidence>
<evidence type="ECO:0000256" key="3">
    <source>
        <dbReference type="PROSITE-ProRule" id="PRU00235"/>
    </source>
</evidence>
<dbReference type="PANTHER" id="PTHR45982">
    <property type="entry name" value="REGULATOR OF CHROMOSOME CONDENSATION"/>
    <property type="match status" value="1"/>
</dbReference>
<feature type="region of interest" description="Disordered" evidence="4">
    <location>
        <begin position="439"/>
        <end position="502"/>
    </location>
</feature>
<dbReference type="InterPro" id="IPR058923">
    <property type="entry name" value="RCC1-like_dom"/>
</dbReference>
<dbReference type="InterPro" id="IPR008160">
    <property type="entry name" value="Collagen"/>
</dbReference>
<feature type="repeat" description="RCC1" evidence="3">
    <location>
        <begin position="131"/>
        <end position="185"/>
    </location>
</feature>
<keyword evidence="1" id="KW-0344">Guanine-nucleotide releasing factor</keyword>
<evidence type="ECO:0000256" key="4">
    <source>
        <dbReference type="SAM" id="MobiDB-lite"/>
    </source>
</evidence>
<reference evidence="6 7" key="1">
    <citation type="journal article" date="2009" name="Science">
        <title>Green evolution and dynamic adaptations revealed by genomes of the marine picoeukaryotes Micromonas.</title>
        <authorList>
            <person name="Worden A.Z."/>
            <person name="Lee J.H."/>
            <person name="Mock T."/>
            <person name="Rouze P."/>
            <person name="Simmons M.P."/>
            <person name="Aerts A.L."/>
            <person name="Allen A.E."/>
            <person name="Cuvelier M.L."/>
            <person name="Derelle E."/>
            <person name="Everett M.V."/>
            <person name="Foulon E."/>
            <person name="Grimwood J."/>
            <person name="Gundlach H."/>
            <person name="Henrissat B."/>
            <person name="Napoli C."/>
            <person name="McDonald S.M."/>
            <person name="Parker M.S."/>
            <person name="Rombauts S."/>
            <person name="Salamov A."/>
            <person name="Von Dassow P."/>
            <person name="Badger J.H."/>
            <person name="Coutinho P.M."/>
            <person name="Demir E."/>
            <person name="Dubchak I."/>
            <person name="Gentemann C."/>
            <person name="Eikrem W."/>
            <person name="Gready J.E."/>
            <person name="John U."/>
            <person name="Lanier W."/>
            <person name="Lindquist E.A."/>
            <person name="Lucas S."/>
            <person name="Mayer K.F."/>
            <person name="Moreau H."/>
            <person name="Not F."/>
            <person name="Otillar R."/>
            <person name="Panaud O."/>
            <person name="Pangilinan J."/>
            <person name="Paulsen I."/>
            <person name="Piegu B."/>
            <person name="Poliakov A."/>
            <person name="Robbens S."/>
            <person name="Schmutz J."/>
            <person name="Toulza E."/>
            <person name="Wyss T."/>
            <person name="Zelensky A."/>
            <person name="Zhou K."/>
            <person name="Armbrust E.V."/>
            <person name="Bhattacharya D."/>
            <person name="Goodenough U.W."/>
            <person name="Van de Peer Y."/>
            <person name="Grigoriev I.V."/>
        </authorList>
    </citation>
    <scope>NUCLEOTIDE SEQUENCE [LARGE SCALE GENOMIC DNA]</scope>
    <source>
        <strain evidence="7">RCC299 / NOUM17</strain>
    </source>
</reference>
<keyword evidence="7" id="KW-1185">Reference proteome</keyword>
<dbReference type="Pfam" id="PF00415">
    <property type="entry name" value="RCC1"/>
    <property type="match status" value="1"/>
</dbReference>
<dbReference type="OrthoDB" id="538768at2759"/>
<feature type="domain" description="RCC1-like" evidence="5">
    <location>
        <begin position="59"/>
        <end position="396"/>
    </location>
</feature>
<dbReference type="GO" id="GO:0005737">
    <property type="term" value="C:cytoplasm"/>
    <property type="evidence" value="ECO:0007669"/>
    <property type="project" value="TreeGrafter"/>
</dbReference>
<dbReference type="eggNOG" id="KOG1426">
    <property type="taxonomic scope" value="Eukaryota"/>
</dbReference>
<protein>
    <submittedName>
        <fullName evidence="6">Regulator of chromosome condensation RCC1</fullName>
    </submittedName>
</protein>
<proteinExistence type="predicted"/>
<accession>C1EBA7</accession>
<dbReference type="InParanoid" id="C1EBA7"/>
<dbReference type="STRING" id="296587.C1EBA7"/>
<dbReference type="Pfam" id="PF25390">
    <property type="entry name" value="WD40_RLD"/>
    <property type="match status" value="1"/>
</dbReference>
<dbReference type="KEGG" id="mis:MICPUN_60364"/>
<evidence type="ECO:0000259" key="5">
    <source>
        <dbReference type="Pfam" id="PF25390"/>
    </source>
</evidence>
<dbReference type="RefSeq" id="XP_002503741.1">
    <property type="nucleotide sequence ID" value="XM_002503695.1"/>
</dbReference>
<dbReference type="PROSITE" id="PS50012">
    <property type="entry name" value="RCC1_3"/>
    <property type="match status" value="4"/>
</dbReference>
<dbReference type="PRINTS" id="PR00633">
    <property type="entry name" value="RCCNDNSATION"/>
</dbReference>
<dbReference type="Pfam" id="PF01391">
    <property type="entry name" value="Collagen"/>
    <property type="match status" value="1"/>
</dbReference>
<dbReference type="GO" id="GO:0005085">
    <property type="term" value="F:guanyl-nucleotide exchange factor activity"/>
    <property type="evidence" value="ECO:0007669"/>
    <property type="project" value="TreeGrafter"/>
</dbReference>
<evidence type="ECO:0000256" key="1">
    <source>
        <dbReference type="ARBA" id="ARBA00022658"/>
    </source>
</evidence>
<dbReference type="Proteomes" id="UP000002009">
    <property type="component" value="Chromosome 7"/>
</dbReference>
<organism evidence="6 7">
    <name type="scientific">Micromonas commoda (strain RCC299 / NOUM17 / CCMP2709)</name>
    <name type="common">Picoplanktonic green alga</name>
    <dbReference type="NCBI Taxonomy" id="296587"/>
    <lineage>
        <taxon>Eukaryota</taxon>
        <taxon>Viridiplantae</taxon>
        <taxon>Chlorophyta</taxon>
        <taxon>Mamiellophyceae</taxon>
        <taxon>Mamiellales</taxon>
        <taxon>Mamiellaceae</taxon>
        <taxon>Micromonas</taxon>
    </lineage>
</organism>
<keyword evidence="2" id="KW-0677">Repeat</keyword>
<gene>
    <name evidence="6" type="primary">RCC1</name>
    <name evidence="6" type="ORF">MICPUN_60364</name>
</gene>
<sequence>MSSDARDAGSRDVPGSGWVAGTGGIFAFPRSRGAQFSPRRRGRVRGGAVLAVLLSAGGANAVSVSVGYTHACAVLNDGKLMCWGNNANGELGIGTKGGHTSNPMNVDLGSGRTAKAVACGYTHTCAILDDDNLKCWGQNSQGWLGYGDTTWRTAPEATAVVNLGAGRKAKAVSAGYQHTCAILDDDTLKCWGYANLYVLGYGYTTDKYAPEATAVVNLGSGRKAKTVTSGWGSDKRFVCATLDDDSVKCWGSNSEGQLGRTPYGIHEYQQSPVAVTLGAGAASLSVGKSCFTCAALNDGTVKCWGRNQEGQIGQGTVSTAPITAPSVVNIGSGRTAKSVAAGSGNACAILDDDSMKCWGENDYGVLGTGNVLYSSNNLPTGVALPSGRTAKSVSMGSLNVCAVLDDDSIWCWGGNGYGQLGNGVDQTLHDKSPSPTRVCITADDCAAPSGPPGPPGNDGSPGAAGAPGSPGTDGAAGAPGSPGSDGAAGASGASSSSPSPSGNNTVYVYVNVSGPPGPPGPPGPGLDAYIDAEGNPVNAADRRVASLPMLALSTVLYMLFY</sequence>
<feature type="repeat" description="RCC1" evidence="3">
    <location>
        <begin position="78"/>
        <end position="130"/>
    </location>
</feature>
<dbReference type="AlphaFoldDB" id="C1EBA7"/>
<evidence type="ECO:0000256" key="2">
    <source>
        <dbReference type="ARBA" id="ARBA00022737"/>
    </source>
</evidence>
<dbReference type="EMBL" id="CP001328">
    <property type="protein sequence ID" value="ACO64999.1"/>
    <property type="molecule type" value="Genomic_DNA"/>
</dbReference>
<evidence type="ECO:0000313" key="6">
    <source>
        <dbReference type="EMBL" id="ACO64999.1"/>
    </source>
</evidence>